<dbReference type="SUPFAM" id="SSF49785">
    <property type="entry name" value="Galactose-binding domain-like"/>
    <property type="match status" value="1"/>
</dbReference>
<dbReference type="InterPro" id="IPR050297">
    <property type="entry name" value="LipidA_mod_glycosyltrf_83"/>
</dbReference>
<evidence type="ECO:0000256" key="6">
    <source>
        <dbReference type="ARBA" id="ARBA00022989"/>
    </source>
</evidence>
<feature type="transmembrane region" description="Helical" evidence="8">
    <location>
        <begin position="205"/>
        <end position="226"/>
    </location>
</feature>
<keyword evidence="5 8" id="KW-0812">Transmembrane</keyword>
<protein>
    <recommendedName>
        <fullName evidence="9">F5/8 type C domain-containing protein</fullName>
    </recommendedName>
</protein>
<accession>A0A3B1C1Q7</accession>
<keyword evidence="3" id="KW-0328">Glycosyltransferase</keyword>
<dbReference type="InterPro" id="IPR000421">
    <property type="entry name" value="FA58C"/>
</dbReference>
<proteinExistence type="predicted"/>
<dbReference type="GO" id="GO:0008610">
    <property type="term" value="P:lipid biosynthetic process"/>
    <property type="evidence" value="ECO:0007669"/>
    <property type="project" value="UniProtKB-ARBA"/>
</dbReference>
<feature type="transmembrane region" description="Helical" evidence="8">
    <location>
        <begin position="167"/>
        <end position="193"/>
    </location>
</feature>
<feature type="domain" description="F5/8 type C" evidence="9">
    <location>
        <begin position="486"/>
        <end position="643"/>
    </location>
</feature>
<comment type="subcellular location">
    <subcellularLocation>
        <location evidence="1">Cell membrane</location>
        <topology evidence="1">Multi-pass membrane protein</topology>
    </subcellularLocation>
</comment>
<evidence type="ECO:0000256" key="4">
    <source>
        <dbReference type="ARBA" id="ARBA00022679"/>
    </source>
</evidence>
<evidence type="ECO:0000256" key="2">
    <source>
        <dbReference type="ARBA" id="ARBA00022475"/>
    </source>
</evidence>
<keyword evidence="6 8" id="KW-1133">Transmembrane helix</keyword>
<evidence type="ECO:0000256" key="1">
    <source>
        <dbReference type="ARBA" id="ARBA00004651"/>
    </source>
</evidence>
<keyword evidence="4" id="KW-0808">Transferase</keyword>
<keyword evidence="7 8" id="KW-0472">Membrane</keyword>
<feature type="transmembrane region" description="Helical" evidence="8">
    <location>
        <begin position="303"/>
        <end position="321"/>
    </location>
</feature>
<dbReference type="PANTHER" id="PTHR33908">
    <property type="entry name" value="MANNOSYLTRANSFERASE YKCB-RELATED"/>
    <property type="match status" value="1"/>
</dbReference>
<feature type="transmembrane region" description="Helical" evidence="8">
    <location>
        <begin position="138"/>
        <end position="155"/>
    </location>
</feature>
<evidence type="ECO:0000256" key="3">
    <source>
        <dbReference type="ARBA" id="ARBA00022676"/>
    </source>
</evidence>
<feature type="transmembrane region" description="Helical" evidence="8">
    <location>
        <begin position="273"/>
        <end position="291"/>
    </location>
</feature>
<name>A0A3B1C1Q7_9ZZZZ</name>
<dbReference type="PANTHER" id="PTHR33908:SF11">
    <property type="entry name" value="MEMBRANE PROTEIN"/>
    <property type="match status" value="1"/>
</dbReference>
<dbReference type="Gene3D" id="2.60.120.260">
    <property type="entry name" value="Galactose-binding domain-like"/>
    <property type="match status" value="1"/>
</dbReference>
<dbReference type="EMBL" id="UOGC01000058">
    <property type="protein sequence ID" value="VAX17718.1"/>
    <property type="molecule type" value="Genomic_DNA"/>
</dbReference>
<gene>
    <name evidence="10" type="ORF">MNBD_NITROSPINAE01-1200</name>
</gene>
<feature type="transmembrane region" description="Helical" evidence="8">
    <location>
        <begin position="67"/>
        <end position="100"/>
    </location>
</feature>
<dbReference type="PROSITE" id="PS50022">
    <property type="entry name" value="FA58C_3"/>
    <property type="match status" value="1"/>
</dbReference>
<evidence type="ECO:0000313" key="10">
    <source>
        <dbReference type="EMBL" id="VAX17718.1"/>
    </source>
</evidence>
<evidence type="ECO:0000259" key="9">
    <source>
        <dbReference type="PROSITE" id="PS50022"/>
    </source>
</evidence>
<feature type="transmembrane region" description="Helical" evidence="8">
    <location>
        <begin position="7"/>
        <end position="27"/>
    </location>
</feature>
<feature type="transmembrane region" description="Helical" evidence="8">
    <location>
        <begin position="362"/>
        <end position="380"/>
    </location>
</feature>
<reference evidence="10" key="1">
    <citation type="submission" date="2018-06" db="EMBL/GenBank/DDBJ databases">
        <authorList>
            <person name="Zhirakovskaya E."/>
        </authorList>
    </citation>
    <scope>NUCLEOTIDE SEQUENCE</scope>
</reference>
<evidence type="ECO:0000256" key="5">
    <source>
        <dbReference type="ARBA" id="ARBA00022692"/>
    </source>
</evidence>
<dbReference type="InterPro" id="IPR008979">
    <property type="entry name" value="Galactose-bd-like_sf"/>
</dbReference>
<feature type="transmembrane region" description="Helical" evidence="8">
    <location>
        <begin position="333"/>
        <end position="350"/>
    </location>
</feature>
<feature type="transmembrane region" description="Helical" evidence="8">
    <location>
        <begin position="112"/>
        <end position="132"/>
    </location>
</feature>
<keyword evidence="2" id="KW-1003">Cell membrane</keyword>
<dbReference type="Pfam" id="PF00754">
    <property type="entry name" value="F5_F8_type_C"/>
    <property type="match status" value="1"/>
</dbReference>
<dbReference type="GO" id="GO:0005886">
    <property type="term" value="C:plasma membrane"/>
    <property type="evidence" value="ECO:0007669"/>
    <property type="project" value="UniProtKB-SubCell"/>
</dbReference>
<organism evidence="10">
    <name type="scientific">hydrothermal vent metagenome</name>
    <dbReference type="NCBI Taxonomy" id="652676"/>
    <lineage>
        <taxon>unclassified sequences</taxon>
        <taxon>metagenomes</taxon>
        <taxon>ecological metagenomes</taxon>
    </lineage>
</organism>
<dbReference type="GO" id="GO:0016763">
    <property type="term" value="F:pentosyltransferase activity"/>
    <property type="evidence" value="ECO:0007669"/>
    <property type="project" value="TreeGrafter"/>
</dbReference>
<evidence type="ECO:0000256" key="7">
    <source>
        <dbReference type="ARBA" id="ARBA00023136"/>
    </source>
</evidence>
<evidence type="ECO:0000256" key="8">
    <source>
        <dbReference type="SAM" id="Phobius"/>
    </source>
</evidence>
<sequence>MPQKRLYFAITALVFIIAVLIRAPYIAEYHDVVNLDEATVGLMAFDILDGDPPLFFYGQKYFGPFEGLFLAVAFLIFPVTPLTLRITIAFISLLAIFIFWRGAGKLMDKKGALFTLSFFAIPPVLLSIWSSLASGGHIGGLLLGSMIFYATSAILKSPERKSTTFLGYGVLLGFAMWMHPGLLLYIASAFAMVLVADWRLLTSRAIPVSIAGALIGGAPFWIATIIEKLNTFEFGQERTAGKPLSVFLNDFYISFKNIPGVIGIDILPETAQLPVLGMFIVALLASLFFTFRKEALVSKSSLASIFGWVLIITTTIFYGIVDANKWGWVQYRYYIPLIAGMALVLGHLCMEASKRKKIVGTALFAIFMTINLAINAVAYFDGRYHYYRMDTRLDERFFTYAKLLPDLEKLGVTRTYLRLYDDACVIFQSDRKIIGVAFNDSRLRKYSLEVDSAKSPAFSFLKGEGAGFGSKLATKMAEFSFHEGKAYNVYYDIRPPKGVFVPVDTSNVKATASIHNENIHNALDGNFDTFWNIERPQQGNESILLDFGKPTKVSRIDLIPTWLTDTPKHIIIEKSKNGQEWAKIVETDSEGSMYWSGPHIVQSVWEGFSQYIFPTVETRYLRIRQAGQTSAHWHVREIFIYERTDNNIPDSADMEWDDVLSFLRQNNINHVISDFYFSANIIKRSGGDIWANIRLNKINEDKRAKWVFDVTELQAIAVHKRDLSQVKNFINTQGWQNKIKKFGDYLIFYNLKVGGAKSVYKKVRWTGSHLIGADKTG</sequence>
<dbReference type="AlphaFoldDB" id="A0A3B1C1Q7"/>